<dbReference type="Proteomes" id="UP001244011">
    <property type="component" value="Unassembled WGS sequence"/>
</dbReference>
<feature type="region of interest" description="Disordered" evidence="1">
    <location>
        <begin position="71"/>
        <end position="114"/>
    </location>
</feature>
<sequence>MAPEGVAEDDVSKEDTVEDVKSDHETLKYQLLGPSLTKAGQKSVDQSKVLLPPFCRLVCAAPNLTCNAVRRCPRSSTMLPKAPSSSTTKRPGTRSSRPRSPRSWQRSSTSRPRT</sequence>
<feature type="compositionally biased region" description="Basic and acidic residues" evidence="1">
    <location>
        <begin position="13"/>
        <end position="25"/>
    </location>
</feature>
<reference evidence="2" key="1">
    <citation type="submission" date="2023-06" db="EMBL/GenBank/DDBJ databases">
        <title>Genome-scale phylogeny and comparative genomics of the fungal order Sordariales.</title>
        <authorList>
            <consortium name="Lawrence Berkeley National Laboratory"/>
            <person name="Hensen N."/>
            <person name="Bonometti L."/>
            <person name="Westerberg I."/>
            <person name="Brannstrom I.O."/>
            <person name="Guillou S."/>
            <person name="Cros-Aarteil S."/>
            <person name="Calhoun S."/>
            <person name="Haridas S."/>
            <person name="Kuo A."/>
            <person name="Mondo S."/>
            <person name="Pangilinan J."/>
            <person name="Riley R."/>
            <person name="Labutti K."/>
            <person name="Andreopoulos B."/>
            <person name="Lipzen A."/>
            <person name="Chen C."/>
            <person name="Yanf M."/>
            <person name="Daum C."/>
            <person name="Ng V."/>
            <person name="Clum A."/>
            <person name="Steindorff A."/>
            <person name="Ohm R."/>
            <person name="Martin F."/>
            <person name="Silar P."/>
            <person name="Natvig D."/>
            <person name="Lalanne C."/>
            <person name="Gautier V."/>
            <person name="Ament-Velasquez S.L."/>
            <person name="Kruys A."/>
            <person name="Hutchinson M.I."/>
            <person name="Powell A.J."/>
            <person name="Barry K."/>
            <person name="Miller A.N."/>
            <person name="Grigoriev I.V."/>
            <person name="Debuchy R."/>
            <person name="Gladieux P."/>
            <person name="Thoren M.H."/>
            <person name="Johannesson H."/>
        </authorList>
    </citation>
    <scope>NUCLEOTIDE SEQUENCE</scope>
    <source>
        <strain evidence="2">8032-3</strain>
    </source>
</reference>
<keyword evidence="3" id="KW-1185">Reference proteome</keyword>
<feature type="compositionally biased region" description="Low complexity" evidence="1">
    <location>
        <begin position="101"/>
        <end position="114"/>
    </location>
</feature>
<evidence type="ECO:0000256" key="1">
    <source>
        <dbReference type="SAM" id="MobiDB-lite"/>
    </source>
</evidence>
<dbReference type="AlphaFoldDB" id="A0AAJ0BPZ6"/>
<comment type="caution">
    <text evidence="2">The sequence shown here is derived from an EMBL/GenBank/DDBJ whole genome shotgun (WGS) entry which is preliminary data.</text>
</comment>
<feature type="region of interest" description="Disordered" evidence="1">
    <location>
        <begin position="1"/>
        <end position="25"/>
    </location>
</feature>
<evidence type="ECO:0000313" key="2">
    <source>
        <dbReference type="EMBL" id="KAK1762085.1"/>
    </source>
</evidence>
<evidence type="ECO:0000313" key="3">
    <source>
        <dbReference type="Proteomes" id="UP001244011"/>
    </source>
</evidence>
<feature type="compositionally biased region" description="Acidic residues" evidence="1">
    <location>
        <begin position="1"/>
        <end position="12"/>
    </location>
</feature>
<protein>
    <submittedName>
        <fullName evidence="2">Uncharacterized protein</fullName>
    </submittedName>
</protein>
<dbReference type="GeneID" id="85312520"/>
<feature type="compositionally biased region" description="Low complexity" evidence="1">
    <location>
        <begin position="83"/>
        <end position="95"/>
    </location>
</feature>
<proteinExistence type="predicted"/>
<name>A0AAJ0BPZ6_9PEZI</name>
<accession>A0AAJ0BPZ6</accession>
<dbReference type="EMBL" id="MU839043">
    <property type="protein sequence ID" value="KAK1762085.1"/>
    <property type="molecule type" value="Genomic_DNA"/>
</dbReference>
<organism evidence="2 3">
    <name type="scientific">Phialemonium atrogriseum</name>
    <dbReference type="NCBI Taxonomy" id="1093897"/>
    <lineage>
        <taxon>Eukaryota</taxon>
        <taxon>Fungi</taxon>
        <taxon>Dikarya</taxon>
        <taxon>Ascomycota</taxon>
        <taxon>Pezizomycotina</taxon>
        <taxon>Sordariomycetes</taxon>
        <taxon>Sordariomycetidae</taxon>
        <taxon>Cephalothecales</taxon>
        <taxon>Cephalothecaceae</taxon>
        <taxon>Phialemonium</taxon>
    </lineage>
</organism>
<gene>
    <name evidence="2" type="ORF">QBC33DRAFT_552777</name>
</gene>
<dbReference type="RefSeq" id="XP_060278298.1">
    <property type="nucleotide sequence ID" value="XM_060429333.1"/>
</dbReference>